<dbReference type="InterPro" id="IPR058124">
    <property type="entry name" value="CpxR-like_REC"/>
</dbReference>
<dbReference type="EMBL" id="FOFS01000012">
    <property type="protein sequence ID" value="SEQ91033.1"/>
    <property type="molecule type" value="Genomic_DNA"/>
</dbReference>
<evidence type="ECO:0000256" key="4">
    <source>
        <dbReference type="ARBA" id="ARBA00023012"/>
    </source>
</evidence>
<keyword evidence="13" id="KW-1185">Reference proteome</keyword>
<dbReference type="Gene3D" id="1.10.10.10">
    <property type="entry name" value="Winged helix-like DNA-binding domain superfamily/Winged helix DNA-binding domain"/>
    <property type="match status" value="1"/>
</dbReference>
<accession>A0A1H9JWC7</accession>
<evidence type="ECO:0000256" key="3">
    <source>
        <dbReference type="ARBA" id="ARBA00022553"/>
    </source>
</evidence>
<dbReference type="GO" id="GO:0000976">
    <property type="term" value="F:transcription cis-regulatory region binding"/>
    <property type="evidence" value="ECO:0007669"/>
    <property type="project" value="TreeGrafter"/>
</dbReference>
<dbReference type="InterPro" id="IPR016032">
    <property type="entry name" value="Sig_transdc_resp-reg_C-effctor"/>
</dbReference>
<dbReference type="PANTHER" id="PTHR48111:SF39">
    <property type="entry name" value="TRANSCRIPTIONAL REGULATORY PROTEIN CPXR"/>
    <property type="match status" value="1"/>
</dbReference>
<dbReference type="GO" id="GO:0005829">
    <property type="term" value="C:cytosol"/>
    <property type="evidence" value="ECO:0007669"/>
    <property type="project" value="TreeGrafter"/>
</dbReference>
<keyword evidence="3 8" id="KW-0597">Phosphoprotein</keyword>
<feature type="domain" description="OmpR/PhoB-type" evidence="11">
    <location>
        <begin position="130"/>
        <end position="229"/>
    </location>
</feature>
<dbReference type="SMART" id="SM00862">
    <property type="entry name" value="Trans_reg_C"/>
    <property type="match status" value="1"/>
</dbReference>
<dbReference type="RefSeq" id="WP_177189024.1">
    <property type="nucleotide sequence ID" value="NZ_FOFS01000012.1"/>
</dbReference>
<evidence type="ECO:0000256" key="2">
    <source>
        <dbReference type="ARBA" id="ARBA00022490"/>
    </source>
</evidence>
<gene>
    <name evidence="12" type="ORF">SAMN04488038_11299</name>
</gene>
<evidence type="ECO:0000256" key="7">
    <source>
        <dbReference type="ARBA" id="ARBA00023163"/>
    </source>
</evidence>
<name>A0A1H9JWC7_9GAMM</name>
<dbReference type="GO" id="GO:0032993">
    <property type="term" value="C:protein-DNA complex"/>
    <property type="evidence" value="ECO:0007669"/>
    <property type="project" value="TreeGrafter"/>
</dbReference>
<organism evidence="12 13">
    <name type="scientific">Solimonas aquatica</name>
    <dbReference type="NCBI Taxonomy" id="489703"/>
    <lineage>
        <taxon>Bacteria</taxon>
        <taxon>Pseudomonadati</taxon>
        <taxon>Pseudomonadota</taxon>
        <taxon>Gammaproteobacteria</taxon>
        <taxon>Nevskiales</taxon>
        <taxon>Nevskiaceae</taxon>
        <taxon>Solimonas</taxon>
    </lineage>
</organism>
<dbReference type="InterPro" id="IPR011006">
    <property type="entry name" value="CheY-like_superfamily"/>
</dbReference>
<evidence type="ECO:0000256" key="5">
    <source>
        <dbReference type="ARBA" id="ARBA00023015"/>
    </source>
</evidence>
<dbReference type="InterPro" id="IPR001789">
    <property type="entry name" value="Sig_transdc_resp-reg_receiver"/>
</dbReference>
<evidence type="ECO:0000256" key="6">
    <source>
        <dbReference type="ARBA" id="ARBA00023125"/>
    </source>
</evidence>
<protein>
    <submittedName>
        <fullName evidence="12">Two-component system, OmpR family, response regulator CpxR</fullName>
    </submittedName>
</protein>
<evidence type="ECO:0000256" key="8">
    <source>
        <dbReference type="PROSITE-ProRule" id="PRU00169"/>
    </source>
</evidence>
<feature type="DNA-binding region" description="OmpR/PhoB-type" evidence="9">
    <location>
        <begin position="130"/>
        <end position="229"/>
    </location>
</feature>
<evidence type="ECO:0000256" key="1">
    <source>
        <dbReference type="ARBA" id="ARBA00004496"/>
    </source>
</evidence>
<dbReference type="AlphaFoldDB" id="A0A1H9JWC7"/>
<dbReference type="Pfam" id="PF00072">
    <property type="entry name" value="Response_reg"/>
    <property type="match status" value="1"/>
</dbReference>
<evidence type="ECO:0000313" key="12">
    <source>
        <dbReference type="EMBL" id="SEQ91033.1"/>
    </source>
</evidence>
<comment type="subcellular location">
    <subcellularLocation>
        <location evidence="1">Cytoplasm</location>
    </subcellularLocation>
</comment>
<dbReference type="GO" id="GO:0006355">
    <property type="term" value="P:regulation of DNA-templated transcription"/>
    <property type="evidence" value="ECO:0007669"/>
    <property type="project" value="InterPro"/>
</dbReference>
<dbReference type="PANTHER" id="PTHR48111">
    <property type="entry name" value="REGULATOR OF RPOS"/>
    <property type="match status" value="1"/>
</dbReference>
<dbReference type="PROSITE" id="PS51755">
    <property type="entry name" value="OMPR_PHOB"/>
    <property type="match status" value="1"/>
</dbReference>
<dbReference type="STRING" id="489703.SAMN04488038_11299"/>
<dbReference type="Gene3D" id="6.10.250.690">
    <property type="match status" value="1"/>
</dbReference>
<dbReference type="CDD" id="cd00383">
    <property type="entry name" value="trans_reg_C"/>
    <property type="match status" value="1"/>
</dbReference>
<dbReference type="Gene3D" id="3.40.50.2300">
    <property type="match status" value="1"/>
</dbReference>
<feature type="domain" description="Response regulatory" evidence="10">
    <location>
        <begin position="7"/>
        <end position="120"/>
    </location>
</feature>
<keyword evidence="5" id="KW-0805">Transcription regulation</keyword>
<keyword evidence="6 9" id="KW-0238">DNA-binding</keyword>
<dbReference type="GO" id="GO:0000156">
    <property type="term" value="F:phosphorelay response regulator activity"/>
    <property type="evidence" value="ECO:0007669"/>
    <property type="project" value="TreeGrafter"/>
</dbReference>
<keyword evidence="2" id="KW-0963">Cytoplasm</keyword>
<feature type="modified residue" description="4-aspartylphosphate" evidence="8">
    <location>
        <position position="56"/>
    </location>
</feature>
<dbReference type="SMART" id="SM00448">
    <property type="entry name" value="REC"/>
    <property type="match status" value="1"/>
</dbReference>
<evidence type="ECO:0000313" key="13">
    <source>
        <dbReference type="Proteomes" id="UP000199233"/>
    </source>
</evidence>
<dbReference type="SUPFAM" id="SSF46894">
    <property type="entry name" value="C-terminal effector domain of the bipartite response regulators"/>
    <property type="match status" value="1"/>
</dbReference>
<dbReference type="InterPro" id="IPR001867">
    <property type="entry name" value="OmpR/PhoB-type_DNA-bd"/>
</dbReference>
<dbReference type="InterPro" id="IPR039420">
    <property type="entry name" value="WalR-like"/>
</dbReference>
<dbReference type="InterPro" id="IPR036388">
    <property type="entry name" value="WH-like_DNA-bd_sf"/>
</dbReference>
<dbReference type="SUPFAM" id="SSF52172">
    <property type="entry name" value="CheY-like"/>
    <property type="match status" value="1"/>
</dbReference>
<dbReference type="CDD" id="cd17623">
    <property type="entry name" value="REC_OmpR_CpxR"/>
    <property type="match status" value="1"/>
</dbReference>
<sequence length="231" mass="25139">MNDASIPILLADDDTGFCELLGEYLRGQGFAVTAVHDGQAAIAAVERGGHAALVLDVMMPKADGFQVLEKLRASHRIPVVMLTARGEDVDRIVGLELGADDYVAKPCNPRELAARLRAVLRRTQLAGAELAPLRCGDLELQPASRGVRVDGRAVDLTGAEFDVLRVLVEQAGEIVNKEELSKRALNRRLGSFDRSIDMHISRLRQKLGPHGDGSARLRSVRNRGYLYARPG</sequence>
<proteinExistence type="predicted"/>
<evidence type="ECO:0000259" key="11">
    <source>
        <dbReference type="PROSITE" id="PS51755"/>
    </source>
</evidence>
<keyword evidence="4" id="KW-0902">Two-component regulatory system</keyword>
<dbReference type="Proteomes" id="UP000199233">
    <property type="component" value="Unassembled WGS sequence"/>
</dbReference>
<keyword evidence="7" id="KW-0804">Transcription</keyword>
<dbReference type="Pfam" id="PF00486">
    <property type="entry name" value="Trans_reg_C"/>
    <property type="match status" value="1"/>
</dbReference>
<evidence type="ECO:0000256" key="9">
    <source>
        <dbReference type="PROSITE-ProRule" id="PRU01091"/>
    </source>
</evidence>
<reference evidence="12 13" key="1">
    <citation type="submission" date="2016-10" db="EMBL/GenBank/DDBJ databases">
        <authorList>
            <person name="de Groot N.N."/>
        </authorList>
    </citation>
    <scope>NUCLEOTIDE SEQUENCE [LARGE SCALE GENOMIC DNA]</scope>
    <source>
        <strain evidence="12 13">DSM 25927</strain>
    </source>
</reference>
<evidence type="ECO:0000259" key="10">
    <source>
        <dbReference type="PROSITE" id="PS50110"/>
    </source>
</evidence>
<dbReference type="PROSITE" id="PS50110">
    <property type="entry name" value="RESPONSE_REGULATORY"/>
    <property type="match status" value="1"/>
</dbReference>